<gene>
    <name evidence="1" type="ordered locus">SSUBM407_1938</name>
</gene>
<dbReference type="Proteomes" id="UP000009077">
    <property type="component" value="Chromosome"/>
</dbReference>
<sequence>MKTRDITKDRVDRYQYEGQSIVSSTSGIGLFLLEVVTLGGG</sequence>
<dbReference type="HOGENOM" id="CLU_3277109_0_0_9"/>
<keyword evidence="2" id="KW-1185">Reference proteome</keyword>
<organism evidence="1 2">
    <name type="scientific">Streptococcus suis (strain BM407)</name>
    <dbReference type="NCBI Taxonomy" id="568814"/>
    <lineage>
        <taxon>Bacteria</taxon>
        <taxon>Bacillati</taxon>
        <taxon>Bacillota</taxon>
        <taxon>Bacilli</taxon>
        <taxon>Lactobacillales</taxon>
        <taxon>Streptococcaceae</taxon>
        <taxon>Streptococcus</taxon>
    </lineage>
</organism>
<accession>A0A0H3N6V2</accession>
<evidence type="ECO:0000313" key="2">
    <source>
        <dbReference type="Proteomes" id="UP000009077"/>
    </source>
</evidence>
<reference evidence="1 2" key="1">
    <citation type="journal article" date="2009" name="PLoS ONE">
        <title>Rapid evolution of virulence and drug resistance in the emerging zoonotic pathogen Streptococcus suis.</title>
        <authorList>
            <person name="Holden M.T.G."/>
            <person name="Hauser H."/>
            <person name="Sanders M."/>
            <person name="Ngo T.H."/>
            <person name="Cherevach I."/>
            <person name="Cronin A."/>
            <person name="Goodhead I."/>
            <person name="Mungall K."/>
            <person name="Quail M.A."/>
            <person name="Price C."/>
            <person name="Rabbinowitsch E."/>
            <person name="Sharp S."/>
            <person name="Croucher N.J."/>
            <person name="Chieu T.B."/>
            <person name="Mai N.T.H."/>
            <person name="Diep T.S."/>
            <person name="Chinh N.T."/>
            <person name="Kehoe M."/>
            <person name="Leigh J.A."/>
            <person name="Ward P.N."/>
            <person name="Dowson C.G."/>
            <person name="Whatmore A.M."/>
            <person name="Chanter N."/>
            <person name="Iversen P."/>
            <person name="Gottschalk M."/>
            <person name="Slater J.D."/>
            <person name="Smith H.E."/>
            <person name="Spratt B.G."/>
            <person name="Xu J."/>
            <person name="Ye C."/>
            <person name="Bentley S."/>
            <person name="Barrell B.G."/>
            <person name="Schultsz C."/>
            <person name="Maskell D.J."/>
            <person name="Parkhill J."/>
        </authorList>
    </citation>
    <scope>NUCLEOTIDE SEQUENCE [LARGE SCALE GENOMIC DNA]</scope>
    <source>
        <strain evidence="1 2">BM407</strain>
    </source>
</reference>
<dbReference type="AlphaFoldDB" id="A0A0H3N6V2"/>
<dbReference type="KEGG" id="ssb:SSUBM407_1938"/>
<evidence type="ECO:0000313" key="1">
    <source>
        <dbReference type="EMBL" id="CAZ56794.1"/>
    </source>
</evidence>
<name>A0A0H3N6V2_STRS4</name>
<protein>
    <submittedName>
        <fullName evidence="1">Membrane protein</fullName>
    </submittedName>
</protein>
<dbReference type="EMBL" id="FM252032">
    <property type="protein sequence ID" value="CAZ56794.1"/>
    <property type="molecule type" value="Genomic_DNA"/>
</dbReference>
<proteinExistence type="predicted"/>